<dbReference type="PIRSF" id="PIRSF017393">
    <property type="entry name" value="MTase_SAV2177"/>
    <property type="match status" value="1"/>
</dbReference>
<dbReference type="SUPFAM" id="SSF53335">
    <property type="entry name" value="S-adenosyl-L-methionine-dependent methyltransferases"/>
    <property type="match status" value="1"/>
</dbReference>
<dbReference type="Proteomes" id="UP000294901">
    <property type="component" value="Unassembled WGS sequence"/>
</dbReference>
<comment type="caution">
    <text evidence="1">The sequence shown here is derived from an EMBL/GenBank/DDBJ whole genome shotgun (WGS) entry which is preliminary data.</text>
</comment>
<sequence>MTELDTGIPHSARVWNYWLGGTDNFAADRAVGDDFARLYPDIVVVARSSRAFLKRAVTHLAADQGVRQFLDVGTGIPSAEHTHQVAHAVAPDAQVVYVDNDPLVLAHAHTVLKDDAVYLDADLREPASILASAGLDLTQPVALILMNILGHIPDLDEAVSIVRTLMDALPSGSYLVTADGTNVLDGPAFTAAIDVWNANAPLSYHLRHPDELSRFLDGLEVLEPGLVPCARWRPATDDVRETDEYAAVARKP</sequence>
<keyword evidence="1" id="KW-0808">Transferase</keyword>
<protein>
    <submittedName>
        <fullName evidence="1">S-adenosyl methyltransferase</fullName>
    </submittedName>
</protein>
<keyword evidence="1" id="KW-0489">Methyltransferase</keyword>
<organism evidence="1 2">
    <name type="scientific">Paractinoplanes brasiliensis</name>
    <dbReference type="NCBI Taxonomy" id="52695"/>
    <lineage>
        <taxon>Bacteria</taxon>
        <taxon>Bacillati</taxon>
        <taxon>Actinomycetota</taxon>
        <taxon>Actinomycetes</taxon>
        <taxon>Micromonosporales</taxon>
        <taxon>Micromonosporaceae</taxon>
        <taxon>Paractinoplanes</taxon>
    </lineage>
</organism>
<dbReference type="InterPro" id="IPR006764">
    <property type="entry name" value="SAM_dep_MeTrfase_SAV2177_type"/>
</dbReference>
<dbReference type="RefSeq" id="WP_133877509.1">
    <property type="nucleotide sequence ID" value="NZ_BOMD01000128.1"/>
</dbReference>
<evidence type="ECO:0000313" key="1">
    <source>
        <dbReference type="EMBL" id="TDO31389.1"/>
    </source>
</evidence>
<dbReference type="OrthoDB" id="4073278at2"/>
<dbReference type="Gene3D" id="3.40.50.150">
    <property type="entry name" value="Vaccinia Virus protein VP39"/>
    <property type="match status" value="1"/>
</dbReference>
<dbReference type="EMBL" id="SNWR01000002">
    <property type="protein sequence ID" value="TDO31389.1"/>
    <property type="molecule type" value="Genomic_DNA"/>
</dbReference>
<evidence type="ECO:0000313" key="2">
    <source>
        <dbReference type="Proteomes" id="UP000294901"/>
    </source>
</evidence>
<reference evidence="1 2" key="1">
    <citation type="submission" date="2019-03" db="EMBL/GenBank/DDBJ databases">
        <title>Sequencing the genomes of 1000 actinobacteria strains.</title>
        <authorList>
            <person name="Klenk H.-P."/>
        </authorList>
    </citation>
    <scope>NUCLEOTIDE SEQUENCE [LARGE SCALE GENOMIC DNA]</scope>
    <source>
        <strain evidence="1 2">DSM 43805</strain>
    </source>
</reference>
<name>A0A4R6J7A7_9ACTN</name>
<accession>A0A4R6J7A7</accession>
<proteinExistence type="predicted"/>
<dbReference type="InterPro" id="IPR029063">
    <property type="entry name" value="SAM-dependent_MTases_sf"/>
</dbReference>
<dbReference type="Pfam" id="PF04672">
    <property type="entry name" value="Methyltransf_19"/>
    <property type="match status" value="1"/>
</dbReference>
<keyword evidence="2" id="KW-1185">Reference proteome</keyword>
<dbReference type="AlphaFoldDB" id="A0A4R6J7A7"/>
<dbReference type="GO" id="GO:0032259">
    <property type="term" value="P:methylation"/>
    <property type="evidence" value="ECO:0007669"/>
    <property type="project" value="UniProtKB-KW"/>
</dbReference>
<gene>
    <name evidence="1" type="ORF">C8E87_6811</name>
</gene>
<dbReference type="GO" id="GO:0008168">
    <property type="term" value="F:methyltransferase activity"/>
    <property type="evidence" value="ECO:0007669"/>
    <property type="project" value="UniProtKB-KW"/>
</dbReference>